<dbReference type="Gene3D" id="3.20.20.80">
    <property type="entry name" value="Glycosidases"/>
    <property type="match status" value="1"/>
</dbReference>
<dbReference type="InterPro" id="IPR017853">
    <property type="entry name" value="GH"/>
</dbReference>
<dbReference type="GO" id="GO:0005975">
    <property type="term" value="P:carbohydrate metabolic process"/>
    <property type="evidence" value="ECO:0007669"/>
    <property type="project" value="InterPro"/>
</dbReference>
<dbReference type="Pfam" id="PF01229">
    <property type="entry name" value="Glyco_hydro_39"/>
    <property type="match status" value="1"/>
</dbReference>
<dbReference type="GO" id="GO:0004553">
    <property type="term" value="F:hydrolase activity, hydrolyzing O-glycosyl compounds"/>
    <property type="evidence" value="ECO:0007669"/>
    <property type="project" value="InterPro"/>
</dbReference>
<feature type="signal peptide" evidence="5">
    <location>
        <begin position="1"/>
        <end position="20"/>
    </location>
</feature>
<evidence type="ECO:0000256" key="4">
    <source>
        <dbReference type="PIRSR" id="PIRSR600514-1"/>
    </source>
</evidence>
<dbReference type="EMBL" id="CP144460">
    <property type="protein sequence ID" value="XBS37662.1"/>
    <property type="molecule type" value="Genomic_DNA"/>
</dbReference>
<gene>
    <name evidence="7" type="ORF">VZ068_19970</name>
</gene>
<dbReference type="SUPFAM" id="SSF51445">
    <property type="entry name" value="(Trans)glycosidases"/>
    <property type="match status" value="1"/>
</dbReference>
<evidence type="ECO:0000259" key="6">
    <source>
        <dbReference type="Pfam" id="PF01229"/>
    </source>
</evidence>
<dbReference type="InterPro" id="IPR049166">
    <property type="entry name" value="GH39_cat"/>
</dbReference>
<dbReference type="InterPro" id="IPR000514">
    <property type="entry name" value="Glyco_hydro_39"/>
</dbReference>
<dbReference type="PANTHER" id="PTHR12631:SF10">
    <property type="entry name" value="BETA-XYLOSIDASE-LIKE PROTEIN-RELATED"/>
    <property type="match status" value="1"/>
</dbReference>
<feature type="active site" description="Proton donor" evidence="4">
    <location>
        <position position="180"/>
    </location>
</feature>
<sequence>MRLDFLLAAILGCVTAPAMAQHTTPRAIQVDLSTAGAPVDRFATLSVGSDFPGTLIRADTQAHLVPAVQELGFRYLRFHDVFHDALGTVKQVDGKLVYDWTKLDQLYDALLAKRIRPFVELGFTPAAMKTSEQTLFYWKGNTSHPDPAKWTQLIDAYVRHIRDRYGADEVRQWYFEVWNEPNLKDFWENADQQAYFDLYANTARTIKAIDPQLRVGGPSTAGADWVPELLTFVARNKLPIDFVTTHTYGVDGGFLDEDGKQDVKLSASPDAIVGDVRRVHAQIQASPFPDLPLYFTEWSSSYTPRDYVHDSYVNAPYILTKLKQVQGLVQGMSYWTYTDLFEEPGPPPTPFHGGFGLMNREGIRKPAWFAYKYLNALQGREIPLADAHALAAVDGKRIAALVWDWQQPVQAVSNTPFYTKLVAATDSAPLRMRVTHVPAGTYQLQVRKTGYRRNDPLSLYIDMGLPKALNQKQLSQLQQATRDTPEQDKRIRVGADGVVEVSVPMRSNDVVLVTLQPR</sequence>
<dbReference type="AlphaFoldDB" id="A0AAU7P7L7"/>
<dbReference type="SUPFAM" id="SSF51011">
    <property type="entry name" value="Glycosyl hydrolase domain"/>
    <property type="match status" value="1"/>
</dbReference>
<reference evidence="7" key="1">
    <citation type="submission" date="2024-02" db="EMBL/GenBank/DDBJ databases">
        <title>Complete genome sequence of Xanthomonas sp. 10-10.</title>
        <authorList>
            <person name="Biessy A."/>
            <person name="Ciotola M."/>
            <person name="Cadieux M."/>
            <person name="Soufiane B."/>
            <person name="Laforest M."/>
            <person name="Filion M."/>
        </authorList>
    </citation>
    <scope>NUCLEOTIDE SEQUENCE</scope>
    <source>
        <strain evidence="7">10-10</strain>
    </source>
</reference>
<dbReference type="PROSITE" id="PS01027">
    <property type="entry name" value="GLYCOSYL_HYDROL_F39"/>
    <property type="match status" value="1"/>
</dbReference>
<accession>A0AAU7P7L7</accession>
<evidence type="ECO:0000256" key="3">
    <source>
        <dbReference type="ARBA" id="ARBA00023295"/>
    </source>
</evidence>
<dbReference type="RefSeq" id="WP_349656273.1">
    <property type="nucleotide sequence ID" value="NZ_CP144460.1"/>
</dbReference>
<proteinExistence type="inferred from homology"/>
<evidence type="ECO:0000256" key="1">
    <source>
        <dbReference type="ARBA" id="ARBA00008875"/>
    </source>
</evidence>
<organism evidence="7">
    <name type="scientific">Xanthomonas sp. 10-10</name>
    <dbReference type="NCBI Taxonomy" id="3115848"/>
    <lineage>
        <taxon>Bacteria</taxon>
        <taxon>Pseudomonadati</taxon>
        <taxon>Pseudomonadota</taxon>
        <taxon>Gammaproteobacteria</taxon>
        <taxon>Lysobacterales</taxon>
        <taxon>Lysobacteraceae</taxon>
        <taxon>Xanthomonas</taxon>
    </lineage>
</organism>
<feature type="domain" description="Glycosyl hydrolases family 39 N-terminal catalytic" evidence="6">
    <location>
        <begin position="28"/>
        <end position="484"/>
    </location>
</feature>
<dbReference type="PRINTS" id="PR00745">
    <property type="entry name" value="GLHYDRLASE39"/>
</dbReference>
<evidence type="ECO:0000313" key="7">
    <source>
        <dbReference type="EMBL" id="XBS37662.1"/>
    </source>
</evidence>
<evidence type="ECO:0000256" key="5">
    <source>
        <dbReference type="SAM" id="SignalP"/>
    </source>
</evidence>
<keyword evidence="2" id="KW-0378">Hydrolase</keyword>
<protein>
    <submittedName>
        <fullName evidence="7">Beta-xylosidase</fullName>
    </submittedName>
</protein>
<feature type="chain" id="PRO_5043324808" evidence="5">
    <location>
        <begin position="21"/>
        <end position="518"/>
    </location>
</feature>
<evidence type="ECO:0000256" key="2">
    <source>
        <dbReference type="ARBA" id="ARBA00022801"/>
    </source>
</evidence>
<dbReference type="InterPro" id="IPR051923">
    <property type="entry name" value="Glycosyl_Hydrolase_39"/>
</dbReference>
<comment type="similarity">
    <text evidence="1">Belongs to the glycosyl hydrolase 39 family.</text>
</comment>
<dbReference type="PANTHER" id="PTHR12631">
    <property type="entry name" value="ALPHA-L-IDURONIDASE"/>
    <property type="match status" value="1"/>
</dbReference>
<keyword evidence="5" id="KW-0732">Signal</keyword>
<dbReference type="InterPro" id="IPR049165">
    <property type="entry name" value="GH39_as"/>
</dbReference>
<name>A0AAU7P7L7_9XANT</name>
<dbReference type="Gene3D" id="2.60.40.1500">
    <property type="entry name" value="Glycosyl hydrolase domain, family 39"/>
    <property type="match status" value="1"/>
</dbReference>
<keyword evidence="3" id="KW-0326">Glycosidase</keyword>